<accession>A0A9B0TVV3</accession>
<keyword evidence="5" id="KW-0597">Phosphoprotein</keyword>
<dbReference type="InterPro" id="IPR029390">
    <property type="entry name" value="AP3B_C"/>
</dbReference>
<name>A0A9B0TVV3_CHRAS</name>
<evidence type="ECO:0000256" key="10">
    <source>
        <dbReference type="ARBA" id="ARBA00023570"/>
    </source>
</evidence>
<evidence type="ECO:0000256" key="7">
    <source>
        <dbReference type="ARBA" id="ARBA00023034"/>
    </source>
</evidence>
<dbReference type="Pfam" id="PF24080">
    <property type="entry name" value="AP3B1_C_2"/>
    <property type="match status" value="1"/>
</dbReference>
<keyword evidence="8 11" id="KW-0472">Membrane</keyword>
<dbReference type="OrthoDB" id="302453at2759"/>
<comment type="similarity">
    <text evidence="3 11">Belongs to the adaptor complexes large subunit family.</text>
</comment>
<gene>
    <name evidence="15" type="primary">AP3B2</name>
</gene>
<feature type="compositionally biased region" description="Basic residues" evidence="12">
    <location>
        <begin position="762"/>
        <end position="772"/>
    </location>
</feature>
<dbReference type="InterPro" id="IPR011989">
    <property type="entry name" value="ARM-like"/>
</dbReference>
<dbReference type="InterPro" id="IPR016024">
    <property type="entry name" value="ARM-type_fold"/>
</dbReference>
<dbReference type="GeneID" id="102840638"/>
<dbReference type="PIRSF" id="PIRSF037096">
    <property type="entry name" value="AP3_complex_beta"/>
    <property type="match status" value="1"/>
</dbReference>
<feature type="compositionally biased region" description="Low complexity" evidence="12">
    <location>
        <begin position="782"/>
        <end position="797"/>
    </location>
</feature>
<feature type="region of interest" description="Disordered" evidence="12">
    <location>
        <begin position="270"/>
        <end position="292"/>
    </location>
</feature>
<dbReference type="Pfam" id="PF14796">
    <property type="entry name" value="AP3B1_C"/>
    <property type="match status" value="1"/>
</dbReference>
<evidence type="ECO:0000256" key="6">
    <source>
        <dbReference type="ARBA" id="ARBA00022927"/>
    </source>
</evidence>
<feature type="region of interest" description="Disordered" evidence="12">
    <location>
        <begin position="1"/>
        <end position="30"/>
    </location>
</feature>
<dbReference type="AlphaFoldDB" id="A0A9B0TVV3"/>
<feature type="compositionally biased region" description="Basic and acidic residues" evidence="12">
    <location>
        <begin position="686"/>
        <end position="696"/>
    </location>
</feature>
<dbReference type="GO" id="GO:0016192">
    <property type="term" value="P:vesicle-mediated transport"/>
    <property type="evidence" value="ECO:0007669"/>
    <property type="project" value="InterPro"/>
</dbReference>
<feature type="compositionally biased region" description="Low complexity" evidence="12">
    <location>
        <begin position="723"/>
        <end position="737"/>
    </location>
</feature>
<evidence type="ECO:0000256" key="3">
    <source>
        <dbReference type="ARBA" id="ARBA00006613"/>
    </source>
</evidence>
<feature type="region of interest" description="Disordered" evidence="12">
    <location>
        <begin position="686"/>
        <end position="825"/>
    </location>
</feature>
<dbReference type="GO" id="GO:0030123">
    <property type="term" value="C:AP-3 adaptor complex"/>
    <property type="evidence" value="ECO:0007669"/>
    <property type="project" value="UniProtKB-UniRule"/>
</dbReference>
<evidence type="ECO:0000256" key="2">
    <source>
        <dbReference type="ARBA" id="ARBA00004555"/>
    </source>
</evidence>
<keyword evidence="7" id="KW-0333">Golgi apparatus</keyword>
<comment type="function">
    <text evidence="10">Subunit of non-clathrin- and clathrin-associated adaptor protein complex 3 (AP-3) that plays a role in protein sorting in the late-Golgi/trans-Golgi network (TGN) and/or endosomes. The AP complexes mediate both the recruitment of clathrin to membranes and the recognition of sorting signals within the cytosolic tails of transmembrane cargo molecules. AP-3 appears to be involved in the sorting of a subset of transmembrane proteins targeted to lysosomes and lysosome-related organelles. In concert with the BLOC-1 complex, AP-3 is required to target cargos into vesicles assembled at cell bodies for delivery into neurites and nerve terminals.</text>
</comment>
<dbReference type="GO" id="GO:0030665">
    <property type="term" value="C:clathrin-coated vesicle membrane"/>
    <property type="evidence" value="ECO:0007669"/>
    <property type="project" value="UniProtKB-SubCell"/>
</dbReference>
<evidence type="ECO:0000313" key="14">
    <source>
        <dbReference type="Proteomes" id="UP000504623"/>
    </source>
</evidence>
<evidence type="ECO:0000256" key="5">
    <source>
        <dbReference type="ARBA" id="ARBA00022553"/>
    </source>
</evidence>
<dbReference type="Gene3D" id="1.25.10.10">
    <property type="entry name" value="Leucine-rich Repeat Variant"/>
    <property type="match status" value="1"/>
</dbReference>
<dbReference type="RefSeq" id="XP_006871016.1">
    <property type="nucleotide sequence ID" value="XM_006870954.1"/>
</dbReference>
<dbReference type="GO" id="GO:0006886">
    <property type="term" value="P:intracellular protein transport"/>
    <property type="evidence" value="ECO:0007669"/>
    <property type="project" value="InterPro"/>
</dbReference>
<dbReference type="Pfam" id="PF01602">
    <property type="entry name" value="Adaptin_N"/>
    <property type="match status" value="1"/>
</dbReference>
<evidence type="ECO:0000256" key="12">
    <source>
        <dbReference type="SAM" id="MobiDB-lite"/>
    </source>
</evidence>
<dbReference type="InterPro" id="IPR002553">
    <property type="entry name" value="Clathrin/coatomer_adapt-like_N"/>
</dbReference>
<proteinExistence type="inferred from homology"/>
<reference evidence="15" key="1">
    <citation type="submission" date="2025-08" db="UniProtKB">
        <authorList>
            <consortium name="RefSeq"/>
        </authorList>
    </citation>
    <scope>IDENTIFICATION</scope>
    <source>
        <tissue evidence="15">Spleen</tissue>
    </source>
</reference>
<evidence type="ECO:0000256" key="9">
    <source>
        <dbReference type="ARBA" id="ARBA00023329"/>
    </source>
</evidence>
<dbReference type="Proteomes" id="UP000504623">
    <property type="component" value="Unplaced"/>
</dbReference>
<feature type="domain" description="AP-3 complex subunit beta C-terminal" evidence="13">
    <location>
        <begin position="824"/>
        <end position="970"/>
    </location>
</feature>
<evidence type="ECO:0000256" key="4">
    <source>
        <dbReference type="ARBA" id="ARBA00022448"/>
    </source>
</evidence>
<dbReference type="PANTHER" id="PTHR11134">
    <property type="entry name" value="ADAPTOR COMPLEX SUBUNIT BETA FAMILY MEMBER"/>
    <property type="match status" value="1"/>
</dbReference>
<keyword evidence="14" id="KW-1185">Reference proteome</keyword>
<organism evidence="14 15">
    <name type="scientific">Chrysochloris asiatica</name>
    <name type="common">Cape golden mole</name>
    <dbReference type="NCBI Taxonomy" id="185453"/>
    <lineage>
        <taxon>Eukaryota</taxon>
        <taxon>Metazoa</taxon>
        <taxon>Chordata</taxon>
        <taxon>Craniata</taxon>
        <taxon>Vertebrata</taxon>
        <taxon>Euteleostomi</taxon>
        <taxon>Mammalia</taxon>
        <taxon>Eutheria</taxon>
        <taxon>Afrotheria</taxon>
        <taxon>Chrysochloridae</taxon>
        <taxon>Chrysochlorinae</taxon>
        <taxon>Chrysochloris</taxon>
    </lineage>
</organism>
<keyword evidence="6 11" id="KW-0653">Protein transport</keyword>
<keyword evidence="9" id="KW-0968">Cytoplasmic vesicle</keyword>
<keyword evidence="4 11" id="KW-0813">Transport</keyword>
<evidence type="ECO:0000256" key="11">
    <source>
        <dbReference type="PIRNR" id="PIRNR037096"/>
    </source>
</evidence>
<dbReference type="InterPro" id="IPR056314">
    <property type="entry name" value="AP3B1/2_C"/>
</dbReference>
<comment type="subcellular location">
    <subcellularLocation>
        <location evidence="1">Cytoplasmic vesicle</location>
        <location evidence="1">Clathrin-coated vesicle membrane</location>
        <topology evidence="1">Peripheral membrane protein</topology>
        <orientation evidence="1">Cytoplasmic side</orientation>
    </subcellularLocation>
    <subcellularLocation>
        <location evidence="2">Golgi apparatus</location>
    </subcellularLocation>
</comment>
<dbReference type="InterPro" id="IPR026739">
    <property type="entry name" value="AP_beta"/>
</dbReference>
<feature type="compositionally biased region" description="Polar residues" evidence="12">
    <location>
        <begin position="812"/>
        <end position="823"/>
    </location>
</feature>
<feature type="compositionally biased region" description="Acidic residues" evidence="12">
    <location>
        <begin position="710"/>
        <end position="719"/>
    </location>
</feature>
<dbReference type="SMART" id="SM01355">
    <property type="entry name" value="AP3B1_C"/>
    <property type="match status" value="1"/>
</dbReference>
<dbReference type="InterPro" id="IPR026740">
    <property type="entry name" value="AP3_beta"/>
</dbReference>
<evidence type="ECO:0000259" key="13">
    <source>
        <dbReference type="SMART" id="SM01355"/>
    </source>
</evidence>
<evidence type="ECO:0000256" key="1">
    <source>
        <dbReference type="ARBA" id="ARBA00004145"/>
    </source>
</evidence>
<sequence>MSAAPAYSEDKGGSAGPGEPEYGHDPASGGIFSSDYKRHDDLKEMLDTNKDSLKLEAMKRIVAMIARGKNASDLFPAVVKNVACKNIEVKKLVYVYLVRYAEEQQDLALLSISTFQRGLKDPNQLIRASALRVLSSIRVPIIVPIMMLAIKEAASDMSPYVRKTAAHAIPKLYSLDSDQKDQLIEVIEKLLADKTTLVAGSVVMAFEEVCPERIDLIHKNYRKLCNLLIDVEEWGQVVIISMLTRYARTQFLSPTQNESLLEENPEKAFYGSEEDEAKGTGPEEAATTAMPARKPYVMDPDHRLLLRNTKPLLQSRSAAVVMAVAQLYFHLAPKAEVGVIAKALVRLLRSHSEVQYVVLQNVATMSIKRRGMFEPYLKSFYIRSTDPTQIKILKLEVLTNLANETNIPTVLREFQTYIRSMDKDFVAATIQAIGRCATNIGRVRDTCLNGLVQLLSNRDELVVAESVVVIKKLLQMQPAQHGEIIKHLAKLTDNIQVPMARASILWLIGEYCEHVPRIAPDVLRKMAKSFTAEEDIVKLQVINLAAKLYLTNSKQTKLLTQYVLSLAKYDQNYDIRDRARFTRQLIVPSEQGGALSRHAKKLFLAPKPAPVLESSFKDRDHFQLGSLSHLLNAKATGYQELPDWPEEAPDPSVRNVEEEDLSLIETHVGLLGEYTEVPEWTKCSNRDKRKDKEKPFYSDSEGESGPTESADSDPESESESDSKSSSEGSSGESSSESGNEDDDEEKGQSSDTEQSEEEGERKKMKKKKKKKKVPEGHRAGMSSDEGSDSSSSSSESEVTSESEEEQVESASWRRNTPPSSKSTPAVKEISLLDLEDFTPPSVQPVSPPTIVSTSLATDLEGLTLTDPSLVPSLLSPVSGVGRQELLHRVAGEGLAVDYAFSRQPFTGDPHMVSVHIHFSNNSENPIKGLRMGAPKLPAGISIQEFPEIESLAPGESITAIMGINFCDSTQAANFQLCTQTRQFYVSIQPPVGELMAPVFMSENEFKKEQGKLTGMNEITEKLMLPDTCRTDHIIVQRVTATANLGRVPCGTSDEYRFAGRTLTSGSLVLLTLDAQAAGAAQLTVNSEKMVIGTMLVKDVIQALRQ</sequence>
<dbReference type="SUPFAM" id="SSF48371">
    <property type="entry name" value="ARM repeat"/>
    <property type="match status" value="1"/>
</dbReference>
<evidence type="ECO:0000313" key="15">
    <source>
        <dbReference type="RefSeq" id="XP_006871016.1"/>
    </source>
</evidence>
<dbReference type="CTD" id="8120"/>
<feature type="compositionally biased region" description="Acidic residues" evidence="12">
    <location>
        <begin position="798"/>
        <end position="807"/>
    </location>
</feature>
<evidence type="ECO:0000256" key="8">
    <source>
        <dbReference type="ARBA" id="ARBA00023136"/>
    </source>
</evidence>
<protein>
    <recommendedName>
        <fullName evidence="11">AP-3 complex subunit beta</fullName>
    </recommendedName>
</protein>
<dbReference type="GO" id="GO:0005794">
    <property type="term" value="C:Golgi apparatus"/>
    <property type="evidence" value="ECO:0007669"/>
    <property type="project" value="UniProtKB-SubCell"/>
</dbReference>